<feature type="compositionally biased region" description="Basic residues" evidence="1">
    <location>
        <begin position="267"/>
        <end position="289"/>
    </location>
</feature>
<evidence type="ECO:0000313" key="3">
    <source>
        <dbReference type="Proteomes" id="UP000799423"/>
    </source>
</evidence>
<dbReference type="Proteomes" id="UP000799423">
    <property type="component" value="Unassembled WGS sequence"/>
</dbReference>
<evidence type="ECO:0000256" key="1">
    <source>
        <dbReference type="SAM" id="MobiDB-lite"/>
    </source>
</evidence>
<proteinExistence type="predicted"/>
<reference evidence="2" key="1">
    <citation type="submission" date="2020-01" db="EMBL/GenBank/DDBJ databases">
        <authorList>
            <consortium name="DOE Joint Genome Institute"/>
            <person name="Haridas S."/>
            <person name="Albert R."/>
            <person name="Binder M."/>
            <person name="Bloem J."/>
            <person name="Labutti K."/>
            <person name="Salamov A."/>
            <person name="Andreopoulos B."/>
            <person name="Baker S.E."/>
            <person name="Barry K."/>
            <person name="Bills G."/>
            <person name="Bluhm B.H."/>
            <person name="Cannon C."/>
            <person name="Castanera R."/>
            <person name="Culley D.E."/>
            <person name="Daum C."/>
            <person name="Ezra D."/>
            <person name="Gonzalez J.B."/>
            <person name="Henrissat B."/>
            <person name="Kuo A."/>
            <person name="Liang C."/>
            <person name="Lipzen A."/>
            <person name="Lutzoni F."/>
            <person name="Magnuson J."/>
            <person name="Mondo S."/>
            <person name="Nolan M."/>
            <person name="Ohm R."/>
            <person name="Pangilinan J."/>
            <person name="Park H.-J."/>
            <person name="Ramirez L."/>
            <person name="Alfaro M."/>
            <person name="Sun H."/>
            <person name="Tritt A."/>
            <person name="Yoshinaga Y."/>
            <person name="Zwiers L.-H."/>
            <person name="Turgeon B.G."/>
            <person name="Goodwin S.B."/>
            <person name="Spatafora J.W."/>
            <person name="Crous P.W."/>
            <person name="Grigoriev I.V."/>
        </authorList>
    </citation>
    <scope>NUCLEOTIDE SEQUENCE</scope>
    <source>
        <strain evidence="2">IPT5</strain>
    </source>
</reference>
<sequence length="295" mass="32227">MAKTAKTISLYTPVTKLTVPDLVISPYQTFDQVLQGVRLAINSKYAALYTVDAKSIASVEALEDDQRVLVAVSKEEVMLPDAVAGFVVYCGEEGDDVGVEVEGGWGDWDDLTDREKCDHITSLNTMKPTTRNKLRITRSYQSVAADLAEIEKVIKASDTGPVALPDAEFNIENRWNLTYDHFIPPAHCPPRFKTNGAIWSPPVLAALDVLSSFTHGQARLAAEFLEEAMKMRVDEGGETDMVVKYEDVRDAVALVYERAGIIPAKLTKKGGKKGGGKERRKAARGKGRKVGGLNA</sequence>
<evidence type="ECO:0000313" key="2">
    <source>
        <dbReference type="EMBL" id="KAF2849909.1"/>
    </source>
</evidence>
<gene>
    <name evidence="2" type="ORF">T440DRAFT_451629</name>
</gene>
<organism evidence="2 3">
    <name type="scientific">Plenodomus tracheiphilus IPT5</name>
    <dbReference type="NCBI Taxonomy" id="1408161"/>
    <lineage>
        <taxon>Eukaryota</taxon>
        <taxon>Fungi</taxon>
        <taxon>Dikarya</taxon>
        <taxon>Ascomycota</taxon>
        <taxon>Pezizomycotina</taxon>
        <taxon>Dothideomycetes</taxon>
        <taxon>Pleosporomycetidae</taxon>
        <taxon>Pleosporales</taxon>
        <taxon>Pleosporineae</taxon>
        <taxon>Leptosphaeriaceae</taxon>
        <taxon>Plenodomus</taxon>
    </lineage>
</organism>
<name>A0A6A7B6B5_9PLEO</name>
<dbReference type="EMBL" id="MU006309">
    <property type="protein sequence ID" value="KAF2849909.1"/>
    <property type="molecule type" value="Genomic_DNA"/>
</dbReference>
<dbReference type="OrthoDB" id="3732509at2759"/>
<feature type="region of interest" description="Disordered" evidence="1">
    <location>
        <begin position="267"/>
        <end position="295"/>
    </location>
</feature>
<accession>A0A6A7B6B5</accession>
<protein>
    <submittedName>
        <fullName evidence="2">Uncharacterized protein</fullName>
    </submittedName>
</protein>
<dbReference type="AlphaFoldDB" id="A0A6A7B6B5"/>
<keyword evidence="3" id="KW-1185">Reference proteome</keyword>